<dbReference type="EMBL" id="JAMQAW010000012">
    <property type="protein sequence ID" value="MCM2389785.1"/>
    <property type="molecule type" value="Genomic_DNA"/>
</dbReference>
<evidence type="ECO:0000313" key="3">
    <source>
        <dbReference type="Proteomes" id="UP001431429"/>
    </source>
</evidence>
<evidence type="ECO:0000313" key="2">
    <source>
        <dbReference type="EMBL" id="MCM2389785.1"/>
    </source>
</evidence>
<dbReference type="Proteomes" id="UP001431429">
    <property type="component" value="Unassembled WGS sequence"/>
</dbReference>
<organism evidence="2 3">
    <name type="scientific">Streptomyces albipurpureus</name>
    <dbReference type="NCBI Taxonomy" id="2897419"/>
    <lineage>
        <taxon>Bacteria</taxon>
        <taxon>Bacillati</taxon>
        <taxon>Actinomycetota</taxon>
        <taxon>Actinomycetes</taxon>
        <taxon>Kitasatosporales</taxon>
        <taxon>Streptomycetaceae</taxon>
        <taxon>Streptomyces</taxon>
    </lineage>
</organism>
<proteinExistence type="predicted"/>
<protein>
    <submittedName>
        <fullName evidence="2">Uncharacterized protein</fullName>
    </submittedName>
</protein>
<evidence type="ECO:0000256" key="1">
    <source>
        <dbReference type="SAM" id="MobiDB-lite"/>
    </source>
</evidence>
<keyword evidence="3" id="KW-1185">Reference proteome</keyword>
<gene>
    <name evidence="2" type="ORF">NBG84_16070</name>
</gene>
<accession>A0ABT0UQ90</accession>
<comment type="caution">
    <text evidence="2">The sequence shown here is derived from an EMBL/GenBank/DDBJ whole genome shotgun (WGS) entry which is preliminary data.</text>
</comment>
<reference evidence="2" key="1">
    <citation type="submission" date="2022-06" db="EMBL/GenBank/DDBJ databases">
        <title>Genome public.</title>
        <authorList>
            <person name="Sun Q."/>
        </authorList>
    </citation>
    <scope>NUCLEOTIDE SEQUENCE</scope>
    <source>
        <strain evidence="2">CWNU-1</strain>
    </source>
</reference>
<feature type="region of interest" description="Disordered" evidence="1">
    <location>
        <begin position="25"/>
        <end position="56"/>
    </location>
</feature>
<sequence length="71" mass="7228">MTTGAGRDPAMNTAVRGHRLRSACAPVRDGANGGARPLGRRAEINGPAGSVHRAGQPAWIGAAKSAARLTR</sequence>
<dbReference type="RefSeq" id="WP_250920131.1">
    <property type="nucleotide sequence ID" value="NZ_JAMQAW010000012.1"/>
</dbReference>
<name>A0ABT0UQ90_9ACTN</name>